<comment type="caution">
    <text evidence="3">The sequence shown here is derived from an EMBL/GenBank/DDBJ whole genome shotgun (WGS) entry which is preliminary data.</text>
</comment>
<keyword evidence="4" id="KW-1185">Reference proteome</keyword>
<dbReference type="InterPro" id="IPR057670">
    <property type="entry name" value="SH3_retrovirus"/>
</dbReference>
<name>A0A6G1E7M7_9ORYZ</name>
<feature type="domain" description="Reverse transcriptase Ty1/copia-type" evidence="1">
    <location>
        <begin position="145"/>
        <end position="251"/>
    </location>
</feature>
<accession>A0A6G1E7M7</accession>
<gene>
    <name evidence="3" type="ORF">E2562_036418</name>
</gene>
<protein>
    <submittedName>
        <fullName evidence="3">Uncharacterized protein</fullName>
    </submittedName>
</protein>
<evidence type="ECO:0000313" key="4">
    <source>
        <dbReference type="Proteomes" id="UP000479710"/>
    </source>
</evidence>
<evidence type="ECO:0000259" key="2">
    <source>
        <dbReference type="Pfam" id="PF25597"/>
    </source>
</evidence>
<evidence type="ECO:0000259" key="1">
    <source>
        <dbReference type="Pfam" id="PF07727"/>
    </source>
</evidence>
<dbReference type="Proteomes" id="UP000479710">
    <property type="component" value="Unassembled WGS sequence"/>
</dbReference>
<feature type="domain" description="Retroviral polymerase SH3-like" evidence="2">
    <location>
        <begin position="1"/>
        <end position="42"/>
    </location>
</feature>
<dbReference type="InterPro" id="IPR013103">
    <property type="entry name" value="RVT_2"/>
</dbReference>
<dbReference type="Pfam" id="PF25597">
    <property type="entry name" value="SH3_retrovirus"/>
    <property type="match status" value="1"/>
</dbReference>
<reference evidence="3 4" key="1">
    <citation type="submission" date="2019-11" db="EMBL/GenBank/DDBJ databases">
        <title>Whole genome sequence of Oryza granulata.</title>
        <authorList>
            <person name="Li W."/>
        </authorList>
    </citation>
    <scope>NUCLEOTIDE SEQUENCE [LARGE SCALE GENOMIC DNA]</scope>
    <source>
        <strain evidence="4">cv. Menghai</strain>
        <tissue evidence="3">Leaf</tissue>
    </source>
</reference>
<dbReference type="Pfam" id="PF07727">
    <property type="entry name" value="RVT_2"/>
    <property type="match status" value="1"/>
</dbReference>
<evidence type="ECO:0000313" key="3">
    <source>
        <dbReference type="EMBL" id="KAF0920717.1"/>
    </source>
</evidence>
<dbReference type="EMBL" id="SPHZ02000005">
    <property type="protein sequence ID" value="KAF0920717.1"/>
    <property type="molecule type" value="Genomic_DNA"/>
</dbReference>
<proteinExistence type="predicted"/>
<dbReference type="OrthoDB" id="655282at2759"/>
<dbReference type="AlphaFoldDB" id="A0A6G1E7M7"/>
<sequence>MVFIGYELGSKAYRMYDLVARRVCVSRDVIFDEVTFWDWGSHKANEGGEEDFTVEHYTTPLIESGVPIGTEETGNEVQDDMSPGATAAPMVASPASPTILAMATLGATTGVEFYTPPPPTDASTGTDEGPRCYRTVANTLATTTPILDFDYNDESIEHAVYTRGKGDSRLIVGVYVDDLIITGANMLEVDKFKKQMQKLFSMSDLGLLSYYLGMEVCQTKEFVTVCQAAYAEKIGSRAGMEGCNATHVPMESRLKLTKEGSGKPVDATLYRSVVGSLR</sequence>
<organism evidence="3 4">
    <name type="scientific">Oryza meyeriana var. granulata</name>
    <dbReference type="NCBI Taxonomy" id="110450"/>
    <lineage>
        <taxon>Eukaryota</taxon>
        <taxon>Viridiplantae</taxon>
        <taxon>Streptophyta</taxon>
        <taxon>Embryophyta</taxon>
        <taxon>Tracheophyta</taxon>
        <taxon>Spermatophyta</taxon>
        <taxon>Magnoliopsida</taxon>
        <taxon>Liliopsida</taxon>
        <taxon>Poales</taxon>
        <taxon>Poaceae</taxon>
        <taxon>BOP clade</taxon>
        <taxon>Oryzoideae</taxon>
        <taxon>Oryzeae</taxon>
        <taxon>Oryzinae</taxon>
        <taxon>Oryza</taxon>
        <taxon>Oryza meyeriana</taxon>
    </lineage>
</organism>